<dbReference type="Proteomes" id="UP000298781">
    <property type="component" value="Chromosome"/>
</dbReference>
<dbReference type="OrthoDB" id="7305331at2"/>
<name>A0A4D7BI76_9HYPH</name>
<dbReference type="RefSeq" id="WP_136964803.1">
    <property type="nucleotide sequence ID" value="NZ_CP039690.1"/>
</dbReference>
<dbReference type="GO" id="GO:0016740">
    <property type="term" value="F:transferase activity"/>
    <property type="evidence" value="ECO:0007669"/>
    <property type="project" value="UniProtKB-KW"/>
</dbReference>
<dbReference type="KEGG" id="pstg:E8M01_24530"/>
<accession>A0A4D7BI76</accession>
<keyword evidence="1" id="KW-1133">Transmembrane helix</keyword>
<feature type="transmembrane region" description="Helical" evidence="1">
    <location>
        <begin position="6"/>
        <end position="23"/>
    </location>
</feature>
<dbReference type="InterPro" id="IPR014942">
    <property type="entry name" value="AbiEii"/>
</dbReference>
<gene>
    <name evidence="2" type="ORF">E8M01_24530</name>
</gene>
<proteinExistence type="predicted"/>
<keyword evidence="1" id="KW-0472">Membrane</keyword>
<dbReference type="Pfam" id="PF08843">
    <property type="entry name" value="AbiEii"/>
    <property type="match status" value="1"/>
</dbReference>
<evidence type="ECO:0000313" key="3">
    <source>
        <dbReference type="Proteomes" id="UP000298781"/>
    </source>
</evidence>
<dbReference type="AlphaFoldDB" id="A0A4D7BI76"/>
<sequence length="64" mass="7236">MGWRNAVAAWALGGGTAIMLWLNHRTSKDIDIFIDDPQYLGISHPGWVRREFGIARTMTRPPTI</sequence>
<evidence type="ECO:0000256" key="1">
    <source>
        <dbReference type="SAM" id="Phobius"/>
    </source>
</evidence>
<protein>
    <submittedName>
        <fullName evidence="2">Nucleotidyl transferase AbiEii/AbiGii toxin family protein</fullName>
    </submittedName>
</protein>
<keyword evidence="2" id="KW-0808">Transferase</keyword>
<organism evidence="2 3">
    <name type="scientific">Phreatobacter stygius</name>
    <dbReference type="NCBI Taxonomy" id="1940610"/>
    <lineage>
        <taxon>Bacteria</taxon>
        <taxon>Pseudomonadati</taxon>
        <taxon>Pseudomonadota</taxon>
        <taxon>Alphaproteobacteria</taxon>
        <taxon>Hyphomicrobiales</taxon>
        <taxon>Phreatobacteraceae</taxon>
        <taxon>Phreatobacter</taxon>
    </lineage>
</organism>
<keyword evidence="3" id="KW-1185">Reference proteome</keyword>
<keyword evidence="1" id="KW-0812">Transmembrane</keyword>
<reference evidence="2 3" key="1">
    <citation type="submission" date="2019-04" db="EMBL/GenBank/DDBJ databases">
        <title>Phreatobacter aquaticus sp. nov.</title>
        <authorList>
            <person name="Choi A."/>
        </authorList>
    </citation>
    <scope>NUCLEOTIDE SEQUENCE [LARGE SCALE GENOMIC DNA]</scope>
    <source>
        <strain evidence="2 3">KCTC 52518</strain>
    </source>
</reference>
<dbReference type="EMBL" id="CP039690">
    <property type="protein sequence ID" value="QCI69398.1"/>
    <property type="molecule type" value="Genomic_DNA"/>
</dbReference>
<evidence type="ECO:0000313" key="2">
    <source>
        <dbReference type="EMBL" id="QCI69398.1"/>
    </source>
</evidence>